<feature type="compositionally biased region" description="Acidic residues" evidence="1">
    <location>
        <begin position="21"/>
        <end position="34"/>
    </location>
</feature>
<feature type="region of interest" description="Disordered" evidence="1">
    <location>
        <begin position="1"/>
        <end position="39"/>
    </location>
</feature>
<gene>
    <name evidence="2" type="ORF">RR48_06472</name>
</gene>
<accession>A0A194RQ46</accession>
<dbReference type="Proteomes" id="UP000053240">
    <property type="component" value="Unassembled WGS sequence"/>
</dbReference>
<keyword evidence="3" id="KW-1185">Reference proteome</keyword>
<sequence>MKDQVILAIHGEGEQEREMEVVEEQDQDQDEDSEKETNRAVADMRAVILDTDFSMEDDDSKEQ</sequence>
<dbReference type="EMBL" id="KQ459875">
    <property type="protein sequence ID" value="KPJ19612.1"/>
    <property type="molecule type" value="Genomic_DNA"/>
</dbReference>
<protein>
    <submittedName>
        <fullName evidence="2">Uncharacterized protein</fullName>
    </submittedName>
</protein>
<reference evidence="2 3" key="1">
    <citation type="journal article" date="2015" name="Nat. Commun.">
        <title>Outbred genome sequencing and CRISPR/Cas9 gene editing in butterflies.</title>
        <authorList>
            <person name="Li X."/>
            <person name="Fan D."/>
            <person name="Zhang W."/>
            <person name="Liu G."/>
            <person name="Zhang L."/>
            <person name="Zhao L."/>
            <person name="Fang X."/>
            <person name="Chen L."/>
            <person name="Dong Y."/>
            <person name="Chen Y."/>
            <person name="Ding Y."/>
            <person name="Zhao R."/>
            <person name="Feng M."/>
            <person name="Zhu Y."/>
            <person name="Feng Y."/>
            <person name="Jiang X."/>
            <person name="Zhu D."/>
            <person name="Xiang H."/>
            <person name="Feng X."/>
            <person name="Li S."/>
            <person name="Wang J."/>
            <person name="Zhang G."/>
            <person name="Kronforst M.R."/>
            <person name="Wang W."/>
        </authorList>
    </citation>
    <scope>NUCLEOTIDE SEQUENCE [LARGE SCALE GENOMIC DNA]</scope>
    <source>
        <strain evidence="2">Ya'a_city_454_Pm</strain>
        <tissue evidence="2">Whole body</tissue>
    </source>
</reference>
<proteinExistence type="predicted"/>
<name>A0A194RQ46_PAPMA</name>
<feature type="compositionally biased region" description="Basic and acidic residues" evidence="1">
    <location>
        <begin position="11"/>
        <end position="20"/>
    </location>
</feature>
<evidence type="ECO:0000313" key="3">
    <source>
        <dbReference type="Proteomes" id="UP000053240"/>
    </source>
</evidence>
<evidence type="ECO:0000256" key="1">
    <source>
        <dbReference type="SAM" id="MobiDB-lite"/>
    </source>
</evidence>
<organism evidence="2 3">
    <name type="scientific">Papilio machaon</name>
    <name type="common">Old World swallowtail butterfly</name>
    <dbReference type="NCBI Taxonomy" id="76193"/>
    <lineage>
        <taxon>Eukaryota</taxon>
        <taxon>Metazoa</taxon>
        <taxon>Ecdysozoa</taxon>
        <taxon>Arthropoda</taxon>
        <taxon>Hexapoda</taxon>
        <taxon>Insecta</taxon>
        <taxon>Pterygota</taxon>
        <taxon>Neoptera</taxon>
        <taxon>Endopterygota</taxon>
        <taxon>Lepidoptera</taxon>
        <taxon>Glossata</taxon>
        <taxon>Ditrysia</taxon>
        <taxon>Papilionoidea</taxon>
        <taxon>Papilionidae</taxon>
        <taxon>Papilioninae</taxon>
        <taxon>Papilio</taxon>
    </lineage>
</organism>
<dbReference type="InParanoid" id="A0A194RQ46"/>
<evidence type="ECO:0000313" key="2">
    <source>
        <dbReference type="EMBL" id="KPJ19612.1"/>
    </source>
</evidence>
<dbReference type="AlphaFoldDB" id="A0A194RQ46"/>